<evidence type="ECO:0000256" key="4">
    <source>
        <dbReference type="ARBA" id="ARBA00023136"/>
    </source>
</evidence>
<evidence type="ECO:0000313" key="8">
    <source>
        <dbReference type="Proteomes" id="UP001301769"/>
    </source>
</evidence>
<feature type="compositionally biased region" description="Basic and acidic residues" evidence="5">
    <location>
        <begin position="25"/>
        <end position="53"/>
    </location>
</feature>
<keyword evidence="3" id="KW-1133">Transmembrane helix</keyword>
<dbReference type="InterPro" id="IPR012919">
    <property type="entry name" value="SUN_dom"/>
</dbReference>
<dbReference type="Proteomes" id="UP001301769">
    <property type="component" value="Unassembled WGS sequence"/>
</dbReference>
<name>A0AAN7B8G9_9PEZI</name>
<keyword evidence="4" id="KW-0472">Membrane</keyword>
<dbReference type="Gene3D" id="2.60.120.260">
    <property type="entry name" value="Galactose-binding domain-like"/>
    <property type="match status" value="1"/>
</dbReference>
<evidence type="ECO:0000256" key="2">
    <source>
        <dbReference type="ARBA" id="ARBA00022692"/>
    </source>
</evidence>
<sequence length="805" mass="91296">MSQLPNKAVIHGGASLAEAASDVFKTVREDQRAAVEARRKAEERRQTVSDGRKSATPAPAPTKPSITAATEEESEDEIQRSVELSPEWEEGGESVEPEPVKRPPGRPKKTETANKLGKRQREEAEAAQRQAEQERVEREARLQRERSEEARRMAEEQRARLRAAEEEEARRKAEEQRARLRAAEEEEARPRALEAAKRHQSMPPPSAPQVPPGGRGASLPPVTTPVVPKPPRVPESVRSFVEESDLFVDAQIATPRPRPPTPGKKPVHRVHNRPKNKTPKPHVHVAERLKSSLNPWSLWKVFLASLLILYAYRFIYSMARPDLFESPITSLRWYGWNKWKANAGQFFPSPLLHPLGVLTDKQYDNLKEYIHNESSSTEEAVKSLQSILPRMVHVKKDRRTNKLIIDDEFWRALKDQMHSDDSILTLDGKSDISDRQWRAIQKRLKNSGDIEDTAERTLTKSWEKWLRSNERKVADMIGKHLPQGKPGKHGGGDIQDIAITKEEFTRRLQPILDENKLTSAKIKELEKLVNKSLEKSRSTGDMSTINESRIKEIVNKAIKSAKLEAAASSEISRFDAELQKQLNHFGIGNGAMVDETFSSPTWEVVKPPLGSREWLKTLPSTPRFLVERSAALSAWDEAGHCWCAGTQINATHSRPADLFVHLSNFVIPQHVVLEHINPAATLDPGAMPKDIEIWAQFDEYHRKEKVRDFMEVTFPDAYRAKRNRDLVGRGFLQIGRFRYEHRASDRGVKVERLSRELVGLKAATDHVLVRAASNHGAGDHTCFYRIRLYGEVVALEAGERESRGW</sequence>
<accession>A0AAN7B8G9</accession>
<dbReference type="AlphaFoldDB" id="A0AAN7B8G9"/>
<evidence type="ECO:0000256" key="5">
    <source>
        <dbReference type="SAM" id="MobiDB-lite"/>
    </source>
</evidence>
<dbReference type="InterPro" id="IPR045119">
    <property type="entry name" value="SUN1-5"/>
</dbReference>
<evidence type="ECO:0000313" key="7">
    <source>
        <dbReference type="EMBL" id="KAK4213952.1"/>
    </source>
</evidence>
<proteinExistence type="predicted"/>
<dbReference type="PROSITE" id="PS51469">
    <property type="entry name" value="SUN"/>
    <property type="match status" value="1"/>
</dbReference>
<feature type="compositionally biased region" description="Basic residues" evidence="5">
    <location>
        <begin position="265"/>
        <end position="282"/>
    </location>
</feature>
<dbReference type="EMBL" id="MU858101">
    <property type="protein sequence ID" value="KAK4213952.1"/>
    <property type="molecule type" value="Genomic_DNA"/>
</dbReference>
<dbReference type="PANTHER" id="PTHR12911">
    <property type="entry name" value="SAD1/UNC-84-LIKE PROTEIN-RELATED"/>
    <property type="match status" value="1"/>
</dbReference>
<feature type="region of interest" description="Disordered" evidence="5">
    <location>
        <begin position="252"/>
        <end position="282"/>
    </location>
</feature>
<gene>
    <name evidence="7" type="ORF">QBC37DRAFT_284956</name>
</gene>
<reference evidence="7" key="1">
    <citation type="journal article" date="2023" name="Mol. Phylogenet. Evol.">
        <title>Genome-scale phylogeny and comparative genomics of the fungal order Sordariales.</title>
        <authorList>
            <person name="Hensen N."/>
            <person name="Bonometti L."/>
            <person name="Westerberg I."/>
            <person name="Brannstrom I.O."/>
            <person name="Guillou S."/>
            <person name="Cros-Aarteil S."/>
            <person name="Calhoun S."/>
            <person name="Haridas S."/>
            <person name="Kuo A."/>
            <person name="Mondo S."/>
            <person name="Pangilinan J."/>
            <person name="Riley R."/>
            <person name="LaButti K."/>
            <person name="Andreopoulos B."/>
            <person name="Lipzen A."/>
            <person name="Chen C."/>
            <person name="Yan M."/>
            <person name="Daum C."/>
            <person name="Ng V."/>
            <person name="Clum A."/>
            <person name="Steindorff A."/>
            <person name="Ohm R.A."/>
            <person name="Martin F."/>
            <person name="Silar P."/>
            <person name="Natvig D.O."/>
            <person name="Lalanne C."/>
            <person name="Gautier V."/>
            <person name="Ament-Velasquez S.L."/>
            <person name="Kruys A."/>
            <person name="Hutchinson M.I."/>
            <person name="Powell A.J."/>
            <person name="Barry K."/>
            <person name="Miller A.N."/>
            <person name="Grigoriev I.V."/>
            <person name="Debuchy R."/>
            <person name="Gladieux P."/>
            <person name="Hiltunen Thoren M."/>
            <person name="Johannesson H."/>
        </authorList>
    </citation>
    <scope>NUCLEOTIDE SEQUENCE</scope>
    <source>
        <strain evidence="7">PSN293</strain>
    </source>
</reference>
<protein>
    <recommendedName>
        <fullName evidence="6">SUN domain-containing protein</fullName>
    </recommendedName>
</protein>
<feature type="compositionally biased region" description="Pro residues" evidence="5">
    <location>
        <begin position="202"/>
        <end position="211"/>
    </location>
</feature>
<reference evidence="7" key="2">
    <citation type="submission" date="2023-05" db="EMBL/GenBank/DDBJ databases">
        <authorList>
            <consortium name="Lawrence Berkeley National Laboratory"/>
            <person name="Steindorff A."/>
            <person name="Hensen N."/>
            <person name="Bonometti L."/>
            <person name="Westerberg I."/>
            <person name="Brannstrom I.O."/>
            <person name="Guillou S."/>
            <person name="Cros-Aarteil S."/>
            <person name="Calhoun S."/>
            <person name="Haridas S."/>
            <person name="Kuo A."/>
            <person name="Mondo S."/>
            <person name="Pangilinan J."/>
            <person name="Riley R."/>
            <person name="Labutti K."/>
            <person name="Andreopoulos B."/>
            <person name="Lipzen A."/>
            <person name="Chen C."/>
            <person name="Yanf M."/>
            <person name="Daum C."/>
            <person name="Ng V."/>
            <person name="Clum A."/>
            <person name="Ohm R."/>
            <person name="Martin F."/>
            <person name="Silar P."/>
            <person name="Natvig D."/>
            <person name="Lalanne C."/>
            <person name="Gautier V."/>
            <person name="Ament-Velasquez S.L."/>
            <person name="Kruys A."/>
            <person name="Hutchinson M.I."/>
            <person name="Powell A.J."/>
            <person name="Barry K."/>
            <person name="Miller A.N."/>
            <person name="Grigoriev I.V."/>
            <person name="Debuchy R."/>
            <person name="Gladieux P."/>
            <person name="Thoren M.H."/>
            <person name="Johannesson H."/>
        </authorList>
    </citation>
    <scope>NUCLEOTIDE SEQUENCE</scope>
    <source>
        <strain evidence="7">PSN293</strain>
    </source>
</reference>
<keyword evidence="2" id="KW-0812">Transmembrane</keyword>
<dbReference type="GO" id="GO:0043495">
    <property type="term" value="F:protein-membrane adaptor activity"/>
    <property type="evidence" value="ECO:0007669"/>
    <property type="project" value="TreeGrafter"/>
</dbReference>
<feature type="region of interest" description="Disordered" evidence="5">
    <location>
        <begin position="1"/>
        <end position="231"/>
    </location>
</feature>
<keyword evidence="8" id="KW-1185">Reference proteome</keyword>
<comment type="caution">
    <text evidence="7">The sequence shown here is derived from an EMBL/GenBank/DDBJ whole genome shotgun (WGS) entry which is preliminary data.</text>
</comment>
<feature type="compositionally biased region" description="Acidic residues" evidence="5">
    <location>
        <begin position="86"/>
        <end position="96"/>
    </location>
</feature>
<evidence type="ECO:0000256" key="1">
    <source>
        <dbReference type="ARBA" id="ARBA00004370"/>
    </source>
</evidence>
<evidence type="ECO:0000256" key="3">
    <source>
        <dbReference type="ARBA" id="ARBA00022989"/>
    </source>
</evidence>
<dbReference type="GO" id="GO:0034993">
    <property type="term" value="C:meiotic nuclear membrane microtubule tethering complex"/>
    <property type="evidence" value="ECO:0007669"/>
    <property type="project" value="TreeGrafter"/>
</dbReference>
<organism evidence="7 8">
    <name type="scientific">Rhypophila decipiens</name>
    <dbReference type="NCBI Taxonomy" id="261697"/>
    <lineage>
        <taxon>Eukaryota</taxon>
        <taxon>Fungi</taxon>
        <taxon>Dikarya</taxon>
        <taxon>Ascomycota</taxon>
        <taxon>Pezizomycotina</taxon>
        <taxon>Sordariomycetes</taxon>
        <taxon>Sordariomycetidae</taxon>
        <taxon>Sordariales</taxon>
        <taxon>Naviculisporaceae</taxon>
        <taxon>Rhypophila</taxon>
    </lineage>
</organism>
<feature type="compositionally biased region" description="Basic and acidic residues" evidence="5">
    <location>
        <begin position="119"/>
        <end position="197"/>
    </location>
</feature>
<evidence type="ECO:0000259" key="6">
    <source>
        <dbReference type="PROSITE" id="PS51469"/>
    </source>
</evidence>
<feature type="domain" description="SUN" evidence="6">
    <location>
        <begin position="590"/>
        <end position="793"/>
    </location>
</feature>
<dbReference type="PANTHER" id="PTHR12911:SF8">
    <property type="entry name" value="KLAROID PROTEIN-RELATED"/>
    <property type="match status" value="1"/>
</dbReference>
<comment type="subcellular location">
    <subcellularLocation>
        <location evidence="1">Membrane</location>
    </subcellularLocation>
</comment>